<gene>
    <name evidence="5" type="ORF">ABID29_001328</name>
</gene>
<reference evidence="5 6" key="1">
    <citation type="submission" date="2024-06" db="EMBL/GenBank/DDBJ databases">
        <title>Genomic Encyclopedia of Type Strains, Phase IV (KMG-IV): sequencing the most valuable type-strain genomes for metagenomic binning, comparative biology and taxonomic classification.</title>
        <authorList>
            <person name="Goeker M."/>
        </authorList>
    </citation>
    <scope>NUCLEOTIDE SEQUENCE [LARGE SCALE GENOMIC DNA]</scope>
    <source>
        <strain evidence="5 6">DSM 28303</strain>
    </source>
</reference>
<dbReference type="EMBL" id="JBEPLO010000012">
    <property type="protein sequence ID" value="MET3558208.1"/>
    <property type="molecule type" value="Genomic_DNA"/>
</dbReference>
<dbReference type="PANTHER" id="PTHR10587">
    <property type="entry name" value="GLYCOSYL TRANSFERASE-RELATED"/>
    <property type="match status" value="1"/>
</dbReference>
<dbReference type="PANTHER" id="PTHR10587:SF133">
    <property type="entry name" value="CHITIN DEACETYLASE 1-RELATED"/>
    <property type="match status" value="1"/>
</dbReference>
<keyword evidence="3" id="KW-1133">Transmembrane helix</keyword>
<dbReference type="InterPro" id="IPR002509">
    <property type="entry name" value="NODB_dom"/>
</dbReference>
<keyword evidence="3" id="KW-0472">Membrane</keyword>
<dbReference type="RefSeq" id="WP_354365265.1">
    <property type="nucleotide sequence ID" value="NZ_JBEPLO010000012.1"/>
</dbReference>
<evidence type="ECO:0000259" key="4">
    <source>
        <dbReference type="PROSITE" id="PS51677"/>
    </source>
</evidence>
<protein>
    <submittedName>
        <fullName evidence="5">Peptidoglycan/xylan/chitin deacetylase (PgdA/CDA1 family)</fullName>
    </submittedName>
</protein>
<dbReference type="SUPFAM" id="SSF88713">
    <property type="entry name" value="Glycoside hydrolase/deacetylase"/>
    <property type="match status" value="1"/>
</dbReference>
<keyword evidence="6" id="KW-1185">Reference proteome</keyword>
<keyword evidence="3" id="KW-0812">Transmembrane</keyword>
<organism evidence="5 6">
    <name type="scientific">Streptococcus rupicaprae</name>
    <dbReference type="NCBI Taxonomy" id="759619"/>
    <lineage>
        <taxon>Bacteria</taxon>
        <taxon>Bacillati</taxon>
        <taxon>Bacillota</taxon>
        <taxon>Bacilli</taxon>
        <taxon>Lactobacillales</taxon>
        <taxon>Streptococcaceae</taxon>
        <taxon>Streptococcus</taxon>
    </lineage>
</organism>
<dbReference type="InterPro" id="IPR011330">
    <property type="entry name" value="Glyco_hydro/deAcase_b/a-brl"/>
</dbReference>
<dbReference type="PROSITE" id="PS51677">
    <property type="entry name" value="NODB"/>
    <property type="match status" value="1"/>
</dbReference>
<evidence type="ECO:0000313" key="6">
    <source>
        <dbReference type="Proteomes" id="UP001549122"/>
    </source>
</evidence>
<sequence length="466" mass="52253">MFGKSWKGIFGLVSGLVLLIVLVFWGKMVYDQQIQARAVEAFLETERVAHEQQGLSVQQEIIEEGQRRYLRQDLLNQDGLLLDWSKELQTGRLEELKEAPAEAGVDLWAFSYSSQETALVDVRQVDLLEKGYRFDGKAHQFELKEQGLLGSAYINAEGDRVTMDQVIKDREAFLHLVLNRLREMGKTEEELAGYQVYLEQAFSNLPFTATASGLDLEFSPGERLSLTYPELFDIMEMSFLKDEARVHYEAYLAEKEAARLAEEERLAAEAAARARGPKPVAVGKVIALTFDDGPRPETTPQVLDLLAHHQIKATFFLLGQSILGNESIVQRMAAEGHQLANHTWSHPYMTKISPDQIRAEVAQTQELIFQVSGQLPTVLRPPYGSFNATVEQHAGLPIVTWTIDTLDWQSRDAASILAQVKAQATSGGVILMHDIHQSTVDALPAVIDFLKAEGYQFVTINELYGY</sequence>
<evidence type="ECO:0000256" key="3">
    <source>
        <dbReference type="SAM" id="Phobius"/>
    </source>
</evidence>
<dbReference type="Pfam" id="PF01522">
    <property type="entry name" value="Polysacc_deac_1"/>
    <property type="match status" value="1"/>
</dbReference>
<dbReference type="CDD" id="cd10954">
    <property type="entry name" value="CE4_CtAXE_like"/>
    <property type="match status" value="1"/>
</dbReference>
<feature type="domain" description="NodB homology" evidence="4">
    <location>
        <begin position="284"/>
        <end position="458"/>
    </location>
</feature>
<accession>A0ABV2FI73</accession>
<evidence type="ECO:0000256" key="1">
    <source>
        <dbReference type="ARBA" id="ARBA00022723"/>
    </source>
</evidence>
<proteinExistence type="predicted"/>
<feature type="transmembrane region" description="Helical" evidence="3">
    <location>
        <begin position="6"/>
        <end position="25"/>
    </location>
</feature>
<evidence type="ECO:0000256" key="2">
    <source>
        <dbReference type="ARBA" id="ARBA00022801"/>
    </source>
</evidence>
<dbReference type="InterPro" id="IPR050248">
    <property type="entry name" value="Polysacc_deacetylase_ArnD"/>
</dbReference>
<dbReference type="Proteomes" id="UP001549122">
    <property type="component" value="Unassembled WGS sequence"/>
</dbReference>
<evidence type="ECO:0000313" key="5">
    <source>
        <dbReference type="EMBL" id="MET3558208.1"/>
    </source>
</evidence>
<comment type="caution">
    <text evidence="5">The sequence shown here is derived from an EMBL/GenBank/DDBJ whole genome shotgun (WGS) entry which is preliminary data.</text>
</comment>
<name>A0ABV2FI73_9STRE</name>
<keyword evidence="1" id="KW-0479">Metal-binding</keyword>
<dbReference type="SUPFAM" id="SSF144015">
    <property type="entry name" value="Peptidoglycan deacetylase N-terminal noncatalytic region"/>
    <property type="match status" value="1"/>
</dbReference>
<dbReference type="Gene3D" id="3.20.20.370">
    <property type="entry name" value="Glycoside hydrolase/deacetylase"/>
    <property type="match status" value="1"/>
</dbReference>
<keyword evidence="2" id="KW-0378">Hydrolase</keyword>